<dbReference type="EMBL" id="JAMYEC010000003">
    <property type="protein sequence ID" value="MDX2334600.1"/>
    <property type="molecule type" value="Genomic_DNA"/>
</dbReference>
<evidence type="ECO:0000313" key="2">
    <source>
        <dbReference type="EMBL" id="MDX2334600.1"/>
    </source>
</evidence>
<protein>
    <submittedName>
        <fullName evidence="2">DUF4055 domain-containing protein</fullName>
    </submittedName>
</protein>
<dbReference type="Proteomes" id="UP001272940">
    <property type="component" value="Unassembled WGS sequence"/>
</dbReference>
<sequence length="461" mass="50191">MSVSTPHPDYAALSQDWRVMRDAIEGSDAVRKRGVEYLPMPSGFKAQADGGTAMYTAYQTRAQFPDLLTPAIGAMVGVIHQSEFQITIPDSMEWLWEKATRDGMSLEAFHRRLTRELLEVGRYGLLVEAPEEGGDPYLAGYTAEAIINWSPERDMFVLDESGRTRDGFAWKDEKRYRALLLEEGRYLQQTYTGDNADRGKDVNPTARGAKALTEIPFVVMSARDVVVEPERPPLIGVARAALAIYRLDADYRHQLFNSGQETLVIVNGDAPEAVGSGAVIVMNGPEGVKPDAFYVGPSGTGIEAHKQAIEDDRIAAGKAGAQLFDDTQRTQESGEARKLRFGAETASLISIAQASASGLEKALRFVARMTGANENDVVVKPPANLLTTPMSSQDIAAISQAWKDGLLSYETVYGVLQRGQVASIERDAEQELALIDDESARLNADMEAGMLPPVPPATPVL</sequence>
<name>A0ABU4KNJ7_BREVE</name>
<keyword evidence="3" id="KW-1185">Reference proteome</keyword>
<proteinExistence type="predicted"/>
<evidence type="ECO:0000313" key="3">
    <source>
        <dbReference type="Proteomes" id="UP001272940"/>
    </source>
</evidence>
<organism evidence="2 3">
    <name type="scientific">Brevundimonas vesicularis</name>
    <name type="common">Pseudomonas vesicularis</name>
    <dbReference type="NCBI Taxonomy" id="41276"/>
    <lineage>
        <taxon>Bacteria</taxon>
        <taxon>Pseudomonadati</taxon>
        <taxon>Pseudomonadota</taxon>
        <taxon>Alphaproteobacteria</taxon>
        <taxon>Caulobacterales</taxon>
        <taxon>Caulobacteraceae</taxon>
        <taxon>Brevundimonas</taxon>
    </lineage>
</organism>
<dbReference type="InterPro" id="IPR025129">
    <property type="entry name" value="DUF4055"/>
</dbReference>
<dbReference type="RefSeq" id="WP_319078594.1">
    <property type="nucleotide sequence ID" value="NZ_JAMYEC010000003.1"/>
</dbReference>
<feature type="domain" description="DUF4055" evidence="1">
    <location>
        <begin position="233"/>
        <end position="368"/>
    </location>
</feature>
<gene>
    <name evidence="2" type="ORF">NJD11_06565</name>
</gene>
<reference evidence="2 3" key="1">
    <citation type="journal article" date="2023" name="FEMS Microbes">
        <title>Whole genomes of deep-sea sponge-associated bacteria exhibit high novel natural product potential.</title>
        <authorList>
            <person name="Hesketh-Best P.J."/>
            <person name="January G.G."/>
            <person name="Koch M.J."/>
            <person name="Warburton P.J."/>
            <person name="Howell K.L."/>
            <person name="Upton M."/>
        </authorList>
    </citation>
    <scope>NUCLEOTIDE SEQUENCE [LARGE SCALE GENOMIC DNA]</scope>
    <source>
        <strain evidence="2 3">PC206-O</strain>
    </source>
</reference>
<dbReference type="Pfam" id="PF13264">
    <property type="entry name" value="DUF4055"/>
    <property type="match status" value="1"/>
</dbReference>
<accession>A0ABU4KNJ7</accession>
<comment type="caution">
    <text evidence="2">The sequence shown here is derived from an EMBL/GenBank/DDBJ whole genome shotgun (WGS) entry which is preliminary data.</text>
</comment>
<evidence type="ECO:0000259" key="1">
    <source>
        <dbReference type="Pfam" id="PF13264"/>
    </source>
</evidence>